<gene>
    <name evidence="1" type="ORF">FTOL_11917</name>
</gene>
<dbReference type="InterPro" id="IPR036514">
    <property type="entry name" value="SGNH_hydro_sf"/>
</dbReference>
<sequence length="154" mass="17884">MSDHNDGQDKKLEAANRRIFELTEILYDIGIRNFVFIEVAPLELLPARQRKKVDLSSQKIEQFIYAKTLWNGFLKQNTLLFQQTHHDAKVTHVEVWDIFYQAFFHPQSLGAKNSTCIDPKGKTCLWADPWHPGREIHQLIGARIAEKVWESGVI</sequence>
<keyword evidence="2" id="KW-1185">Reference proteome</keyword>
<dbReference type="EMBL" id="ONZP01000527">
    <property type="protein sequence ID" value="SPJ86892.1"/>
    <property type="molecule type" value="Genomic_DNA"/>
</dbReference>
<organism evidence="1 2">
    <name type="scientific">Fusarium torulosum</name>
    <dbReference type="NCBI Taxonomy" id="33205"/>
    <lineage>
        <taxon>Eukaryota</taxon>
        <taxon>Fungi</taxon>
        <taxon>Dikarya</taxon>
        <taxon>Ascomycota</taxon>
        <taxon>Pezizomycotina</taxon>
        <taxon>Sordariomycetes</taxon>
        <taxon>Hypocreomycetidae</taxon>
        <taxon>Hypocreales</taxon>
        <taxon>Nectriaceae</taxon>
        <taxon>Fusarium</taxon>
    </lineage>
</organism>
<evidence type="ECO:0000313" key="1">
    <source>
        <dbReference type="EMBL" id="SPJ86892.1"/>
    </source>
</evidence>
<name>A0AAE8MJ98_9HYPO</name>
<comment type="caution">
    <text evidence="1">The sequence shown here is derived from an EMBL/GenBank/DDBJ whole genome shotgun (WGS) entry which is preliminary data.</text>
</comment>
<proteinExistence type="predicted"/>
<protein>
    <submittedName>
        <fullName evidence="1">Uncharacterized protein</fullName>
    </submittedName>
</protein>
<accession>A0AAE8MJ98</accession>
<dbReference type="Gene3D" id="3.40.50.1110">
    <property type="entry name" value="SGNH hydrolase"/>
    <property type="match status" value="1"/>
</dbReference>
<dbReference type="Proteomes" id="UP001187734">
    <property type="component" value="Unassembled WGS sequence"/>
</dbReference>
<evidence type="ECO:0000313" key="2">
    <source>
        <dbReference type="Proteomes" id="UP001187734"/>
    </source>
</evidence>
<dbReference type="AlphaFoldDB" id="A0AAE8MJ98"/>
<reference evidence="1" key="1">
    <citation type="submission" date="2018-03" db="EMBL/GenBank/DDBJ databases">
        <authorList>
            <person name="Guldener U."/>
        </authorList>
    </citation>
    <scope>NUCLEOTIDE SEQUENCE</scope>
</reference>